<protein>
    <recommendedName>
        <fullName evidence="4 8">3-deoxy-D-manno-octulosonic acid transferase</fullName>
        <shortName evidence="8">Kdo transferase</shortName>
        <ecNumber evidence="3 8">2.4.99.12</ecNumber>
    </recommendedName>
    <alternativeName>
        <fullName evidence="6 8">Lipid IV(A) 3-deoxy-D-manno-octulosonic acid transferase</fullName>
    </alternativeName>
</protein>
<dbReference type="Pfam" id="PF04413">
    <property type="entry name" value="Glycos_transf_N"/>
    <property type="match status" value="1"/>
</dbReference>
<dbReference type="Proteomes" id="UP001441944">
    <property type="component" value="Unassembled WGS sequence"/>
</dbReference>
<keyword evidence="8" id="KW-0448">Lipopolysaccharide biosynthesis</keyword>
<keyword evidence="11" id="KW-1185">Reference proteome</keyword>
<evidence type="ECO:0000259" key="9">
    <source>
        <dbReference type="Pfam" id="PF04413"/>
    </source>
</evidence>
<dbReference type="PANTHER" id="PTHR42755:SF1">
    <property type="entry name" value="3-DEOXY-D-MANNO-OCTULOSONIC ACID TRANSFERASE, MITOCHONDRIAL-RELATED"/>
    <property type="match status" value="1"/>
</dbReference>
<reference evidence="10 11" key="1">
    <citation type="submission" date="2024-04" db="EMBL/GenBank/DDBJ databases">
        <title>Draft genome sequence of Pseudophaeobacter arcticus NBRC 116598.</title>
        <authorList>
            <person name="Miyakawa T."/>
            <person name="Kusuya Y."/>
            <person name="Miura T."/>
        </authorList>
    </citation>
    <scope>NUCLEOTIDE SEQUENCE [LARGE SCALE GENOMIC DNA]</scope>
    <source>
        <strain evidence="10 11">SU-CL00105</strain>
    </source>
</reference>
<dbReference type="EC" id="2.4.99.12" evidence="3 8"/>
<comment type="caution">
    <text evidence="10">The sequence shown here is derived from an EMBL/GenBank/DDBJ whole genome shotgun (WGS) entry which is preliminary data.</text>
</comment>
<comment type="function">
    <text evidence="1 8">Involved in lipopolysaccharide (LPS) biosynthesis. Catalyzes the transfer of 3-deoxy-D-manno-octulosonate (Kdo) residue(s) from CMP-Kdo to lipid IV(A), the tetraacyldisaccharide-1,4'-bisphosphate precursor of lipid A.</text>
</comment>
<dbReference type="EMBL" id="BAABWU010000005">
    <property type="protein sequence ID" value="GAA6196294.1"/>
    <property type="molecule type" value="Genomic_DNA"/>
</dbReference>
<sequence>MSKPDQTAPPTLLFYSYRALTRLLAPFAYRKVATKLAAHGVSDRRQRERLGHASLPRPDLAASAPLIWFHGASVGESLAAITLINRLHTRLPAARFLLTSGTATSATMAAKRLPDCAQHQFAPLDSPSAVGRFLAHWRPDAGIFVESELWPVTLSAAKAGGTRLALVNARLSAKSVAGWRKKLPTARYLMGLFDLLLTQNQQVAKDLLSLGADPARVFPSGNLKAGAAALPDSPGLLGEMRTALAGRPLWIASSTHKGEEEAVLDAHKALLQDHPDLCLFLIPRHPERADEIGAKITQAGLAYAKRSTGMALTSETQVYLADTLGELGSWYALSPIVFLGGSLRPIGGHNPFEVAQAGAAVLTGPGYSNFIETYPPLIAAGGATQVHDARELAQAVDLWLTQPEQLQNARDAARRYVAEQSGQLDVVVNRLISSLGVNVLERTP</sequence>
<evidence type="ECO:0000313" key="11">
    <source>
        <dbReference type="Proteomes" id="UP001441944"/>
    </source>
</evidence>
<keyword evidence="8" id="KW-1003">Cell membrane</keyword>
<dbReference type="RefSeq" id="WP_353398971.1">
    <property type="nucleotide sequence ID" value="NZ_BAABWU010000005.1"/>
</dbReference>
<keyword evidence="8" id="KW-0472">Membrane</keyword>
<evidence type="ECO:0000313" key="10">
    <source>
        <dbReference type="EMBL" id="GAA6196294.1"/>
    </source>
</evidence>
<proteinExistence type="inferred from homology"/>
<gene>
    <name evidence="10" type="ORF">NBRC116598_17380</name>
</gene>
<dbReference type="InterPro" id="IPR038107">
    <property type="entry name" value="Glycos_transf_N_sf"/>
</dbReference>
<comment type="pathway">
    <text evidence="2 8">Bacterial outer membrane biogenesis; LPS core biosynthesis.</text>
</comment>
<dbReference type="SUPFAM" id="SSF53756">
    <property type="entry name" value="UDP-Glycosyltransferase/glycogen phosphorylase"/>
    <property type="match status" value="1"/>
</dbReference>
<evidence type="ECO:0000256" key="3">
    <source>
        <dbReference type="ARBA" id="ARBA00012621"/>
    </source>
</evidence>
<name>A0ABQ0AK92_9RHOB</name>
<evidence type="ECO:0000256" key="2">
    <source>
        <dbReference type="ARBA" id="ARBA00004713"/>
    </source>
</evidence>
<evidence type="ECO:0000256" key="1">
    <source>
        <dbReference type="ARBA" id="ARBA00003394"/>
    </source>
</evidence>
<comment type="catalytic activity">
    <reaction evidence="7 8">
        <text>lipid IVA (E. coli) + CMP-3-deoxy-beta-D-manno-octulosonate = alpha-Kdo-(2-&gt;6)-lipid IVA (E. coli) + CMP + H(+)</text>
        <dbReference type="Rhea" id="RHEA:28066"/>
        <dbReference type="ChEBI" id="CHEBI:15378"/>
        <dbReference type="ChEBI" id="CHEBI:58603"/>
        <dbReference type="ChEBI" id="CHEBI:60364"/>
        <dbReference type="ChEBI" id="CHEBI:60377"/>
        <dbReference type="ChEBI" id="CHEBI:85987"/>
        <dbReference type="EC" id="2.4.99.12"/>
    </reaction>
</comment>
<dbReference type="Gene3D" id="3.40.50.11720">
    <property type="entry name" value="3-Deoxy-D-manno-octulosonic-acid transferase, N-terminal domain"/>
    <property type="match status" value="1"/>
</dbReference>
<dbReference type="GO" id="GO:0016740">
    <property type="term" value="F:transferase activity"/>
    <property type="evidence" value="ECO:0007669"/>
    <property type="project" value="UniProtKB-KW"/>
</dbReference>
<evidence type="ECO:0000256" key="4">
    <source>
        <dbReference type="ARBA" id="ARBA00019077"/>
    </source>
</evidence>
<dbReference type="Gene3D" id="3.40.50.2000">
    <property type="entry name" value="Glycogen Phosphorylase B"/>
    <property type="match status" value="1"/>
</dbReference>
<dbReference type="PANTHER" id="PTHR42755">
    <property type="entry name" value="3-DEOXY-MANNO-OCTULOSONATE CYTIDYLYLTRANSFERASE"/>
    <property type="match status" value="1"/>
</dbReference>
<comment type="similarity">
    <text evidence="8">Belongs to the glycosyltransferase group 1 family.</text>
</comment>
<evidence type="ECO:0000256" key="7">
    <source>
        <dbReference type="ARBA" id="ARBA00049183"/>
    </source>
</evidence>
<evidence type="ECO:0000256" key="5">
    <source>
        <dbReference type="ARBA" id="ARBA00022679"/>
    </source>
</evidence>
<accession>A0ABQ0AK92</accession>
<dbReference type="InterPro" id="IPR039901">
    <property type="entry name" value="Kdotransferase"/>
</dbReference>
<evidence type="ECO:0000256" key="8">
    <source>
        <dbReference type="RuleBase" id="RU365103"/>
    </source>
</evidence>
<comment type="subcellular location">
    <subcellularLocation>
        <location evidence="8">Cell membrane</location>
    </subcellularLocation>
</comment>
<evidence type="ECO:0000256" key="6">
    <source>
        <dbReference type="ARBA" id="ARBA00031445"/>
    </source>
</evidence>
<feature type="domain" description="3-deoxy-D-manno-octulosonic-acid transferase N-terminal" evidence="9">
    <location>
        <begin position="45"/>
        <end position="225"/>
    </location>
</feature>
<keyword evidence="5 8" id="KW-0808">Transferase</keyword>
<dbReference type="InterPro" id="IPR007507">
    <property type="entry name" value="Glycos_transf_N"/>
</dbReference>
<organism evidence="10 11">
    <name type="scientific">Pseudophaeobacter arcticus</name>
    <dbReference type="NCBI Taxonomy" id="385492"/>
    <lineage>
        <taxon>Bacteria</taxon>
        <taxon>Pseudomonadati</taxon>
        <taxon>Pseudomonadota</taxon>
        <taxon>Alphaproteobacteria</taxon>
        <taxon>Rhodobacterales</taxon>
        <taxon>Paracoccaceae</taxon>
        <taxon>Pseudophaeobacter</taxon>
    </lineage>
</organism>